<evidence type="ECO:0000256" key="1">
    <source>
        <dbReference type="ARBA" id="ARBA00004141"/>
    </source>
</evidence>
<dbReference type="EMBL" id="JBJJXI010000055">
    <property type="protein sequence ID" value="KAL3399434.1"/>
    <property type="molecule type" value="Genomic_DNA"/>
</dbReference>
<dbReference type="Proteomes" id="UP001627154">
    <property type="component" value="Unassembled WGS sequence"/>
</dbReference>
<comment type="subcellular location">
    <subcellularLocation>
        <location evidence="1">Membrane</location>
        <topology evidence="1">Multi-pass membrane protein</topology>
    </subcellularLocation>
</comment>
<feature type="transmembrane region" description="Helical" evidence="6">
    <location>
        <begin position="438"/>
        <end position="463"/>
    </location>
</feature>
<evidence type="ECO:0000256" key="2">
    <source>
        <dbReference type="ARBA" id="ARBA00022692"/>
    </source>
</evidence>
<evidence type="ECO:0000313" key="9">
    <source>
        <dbReference type="Proteomes" id="UP001627154"/>
    </source>
</evidence>
<feature type="compositionally biased region" description="Basic and acidic residues" evidence="5">
    <location>
        <begin position="538"/>
        <end position="553"/>
    </location>
</feature>
<dbReference type="SUPFAM" id="SSF103473">
    <property type="entry name" value="MFS general substrate transporter"/>
    <property type="match status" value="1"/>
</dbReference>
<organism evidence="8 9">
    <name type="scientific">Trichogramma kaykai</name>
    <dbReference type="NCBI Taxonomy" id="54128"/>
    <lineage>
        <taxon>Eukaryota</taxon>
        <taxon>Metazoa</taxon>
        <taxon>Ecdysozoa</taxon>
        <taxon>Arthropoda</taxon>
        <taxon>Hexapoda</taxon>
        <taxon>Insecta</taxon>
        <taxon>Pterygota</taxon>
        <taxon>Neoptera</taxon>
        <taxon>Endopterygota</taxon>
        <taxon>Hymenoptera</taxon>
        <taxon>Apocrita</taxon>
        <taxon>Proctotrupomorpha</taxon>
        <taxon>Chalcidoidea</taxon>
        <taxon>Trichogrammatidae</taxon>
        <taxon>Trichogramma</taxon>
    </lineage>
</organism>
<feature type="transmembrane region" description="Helical" evidence="6">
    <location>
        <begin position="158"/>
        <end position="176"/>
    </location>
</feature>
<dbReference type="CDD" id="cd17317">
    <property type="entry name" value="MFS_SLC22"/>
    <property type="match status" value="1"/>
</dbReference>
<dbReference type="InterPro" id="IPR011701">
    <property type="entry name" value="MFS"/>
</dbReference>
<feature type="transmembrane region" description="Helical" evidence="6">
    <location>
        <begin position="182"/>
        <end position="203"/>
    </location>
</feature>
<evidence type="ECO:0000256" key="6">
    <source>
        <dbReference type="SAM" id="Phobius"/>
    </source>
</evidence>
<evidence type="ECO:0000256" key="5">
    <source>
        <dbReference type="SAM" id="MobiDB-lite"/>
    </source>
</evidence>
<evidence type="ECO:0000259" key="7">
    <source>
        <dbReference type="PROSITE" id="PS50850"/>
    </source>
</evidence>
<dbReference type="PROSITE" id="PS50850">
    <property type="entry name" value="MFS"/>
    <property type="match status" value="1"/>
</dbReference>
<dbReference type="InterPro" id="IPR036259">
    <property type="entry name" value="MFS_trans_sf"/>
</dbReference>
<feature type="transmembrane region" description="Helical" evidence="6">
    <location>
        <begin position="13"/>
        <end position="35"/>
    </location>
</feature>
<sequence>MKKDIDSFGKYQFYIYTLITLPLILSAGFTLDYVFTAGEVKYRCKIPECEDLDSATKLRGMSWLNNSQSLTENCKRYSVSSFKSETNCSAPGFFDHNKTEICNEWVYDPDEVTIHNEWDISCDSNRWKLTLIGTINNLGQLVGLTFASTLSDKYGRRTVLTSITFLTGISGLIHSFSVNYWMFVAFEFIDACFAAGIYSACFIYAMEMTGVEQRVVGSTFISCIYAVGEIWLGLVAKWTRNWRVLMRVIYGPGLLVIALMYLLPESVRWLLANDKRDRAEKVYRKMAKVNKLDISEEAFIELKNINDEKEKENGDAKKDTSKSEDESAAADSSPVKKAEPNITQIRHSPKILTRLLICSFCWLTNTFVYYGLSLNSTEFGQGDKYINFILVVAIEIPGNIFVYPLLNSIGRKATLCGAFVFSGVFCLLIQFVPSYGMWHWVALALYVCGKGCITMAFSTSYVYTTELFPTTLRHSLLGICSMTGRVGSILAPQTPLLAKYIYDGLPLLLFGAMSLTAGMLTLSFPETLGTKLPDTLEEAERIGQKDPDEKATSDHNGSSTLSPA</sequence>
<dbReference type="Pfam" id="PF07690">
    <property type="entry name" value="MFS_1"/>
    <property type="match status" value="1"/>
</dbReference>
<accession>A0ABD2X3U3</accession>
<proteinExistence type="predicted"/>
<feature type="compositionally biased region" description="Polar residues" evidence="5">
    <location>
        <begin position="554"/>
        <end position="564"/>
    </location>
</feature>
<gene>
    <name evidence="8" type="ORF">TKK_006720</name>
</gene>
<dbReference type="Gene3D" id="1.20.1250.20">
    <property type="entry name" value="MFS general substrate transporter like domains"/>
    <property type="match status" value="1"/>
</dbReference>
<dbReference type="PROSITE" id="PS00216">
    <property type="entry name" value="SUGAR_TRANSPORT_1"/>
    <property type="match status" value="1"/>
</dbReference>
<feature type="region of interest" description="Disordered" evidence="5">
    <location>
        <begin position="310"/>
        <end position="338"/>
    </location>
</feature>
<evidence type="ECO:0000256" key="4">
    <source>
        <dbReference type="ARBA" id="ARBA00023136"/>
    </source>
</evidence>
<dbReference type="GO" id="GO:0016020">
    <property type="term" value="C:membrane"/>
    <property type="evidence" value="ECO:0007669"/>
    <property type="project" value="UniProtKB-SubCell"/>
</dbReference>
<feature type="transmembrane region" description="Helical" evidence="6">
    <location>
        <begin position="215"/>
        <end position="236"/>
    </location>
</feature>
<reference evidence="8 9" key="1">
    <citation type="journal article" date="2024" name="bioRxiv">
        <title>A reference genome for Trichogramma kaykai: A tiny desert-dwelling parasitoid wasp with competing sex-ratio distorters.</title>
        <authorList>
            <person name="Culotta J."/>
            <person name="Lindsey A.R."/>
        </authorList>
    </citation>
    <scope>NUCLEOTIDE SEQUENCE [LARGE SCALE GENOMIC DNA]</scope>
    <source>
        <strain evidence="8 9">KSX58</strain>
    </source>
</reference>
<evidence type="ECO:0000313" key="8">
    <source>
        <dbReference type="EMBL" id="KAL3399434.1"/>
    </source>
</evidence>
<feature type="transmembrane region" description="Helical" evidence="6">
    <location>
        <begin position="385"/>
        <end position="406"/>
    </location>
</feature>
<keyword evidence="4 6" id="KW-0472">Membrane</keyword>
<feature type="compositionally biased region" description="Basic and acidic residues" evidence="5">
    <location>
        <begin position="310"/>
        <end position="325"/>
    </location>
</feature>
<feature type="transmembrane region" description="Helical" evidence="6">
    <location>
        <begin position="248"/>
        <end position="271"/>
    </location>
</feature>
<keyword evidence="2 6" id="KW-0812">Transmembrane</keyword>
<feature type="transmembrane region" description="Helical" evidence="6">
    <location>
        <begin position="413"/>
        <end position="432"/>
    </location>
</feature>
<dbReference type="AlphaFoldDB" id="A0ABD2X3U3"/>
<name>A0ABD2X3U3_9HYME</name>
<dbReference type="InterPro" id="IPR005829">
    <property type="entry name" value="Sugar_transporter_CS"/>
</dbReference>
<dbReference type="InterPro" id="IPR020846">
    <property type="entry name" value="MFS_dom"/>
</dbReference>
<evidence type="ECO:0000256" key="3">
    <source>
        <dbReference type="ARBA" id="ARBA00022989"/>
    </source>
</evidence>
<feature type="transmembrane region" description="Helical" evidence="6">
    <location>
        <begin position="351"/>
        <end position="373"/>
    </location>
</feature>
<feature type="region of interest" description="Disordered" evidence="5">
    <location>
        <begin position="535"/>
        <end position="564"/>
    </location>
</feature>
<feature type="domain" description="Major facilitator superfamily (MFS) profile" evidence="7">
    <location>
        <begin position="84"/>
        <end position="529"/>
    </location>
</feature>
<keyword evidence="3 6" id="KW-1133">Transmembrane helix</keyword>
<protein>
    <recommendedName>
        <fullName evidence="7">Major facilitator superfamily (MFS) profile domain-containing protein</fullName>
    </recommendedName>
</protein>
<keyword evidence="9" id="KW-1185">Reference proteome</keyword>
<comment type="caution">
    <text evidence="8">The sequence shown here is derived from an EMBL/GenBank/DDBJ whole genome shotgun (WGS) entry which is preliminary data.</text>
</comment>
<dbReference type="PANTHER" id="PTHR24064">
    <property type="entry name" value="SOLUTE CARRIER FAMILY 22 MEMBER"/>
    <property type="match status" value="1"/>
</dbReference>